<accession>A0A2A5ALX9</accession>
<sequence>MNLPPLVNVDDRIILFDGVCKLCNSWSKFIIKHDTKRLFKLSSVQSKEGQAILNHFGLPTDHFETMLYVEGDRCFEKSEAAFEIISKLGFPWSIVSIFRIVPRGLSNWLYDRVALNRYRLFGKYEQCVLPNPDHDSRFLKDVD</sequence>
<dbReference type="AlphaFoldDB" id="A0A2A5ALX9"/>
<proteinExistence type="predicted"/>
<dbReference type="InterPro" id="IPR007263">
    <property type="entry name" value="DCC1-like"/>
</dbReference>
<dbReference type="Pfam" id="PF04134">
    <property type="entry name" value="DCC1-like"/>
    <property type="match status" value="1"/>
</dbReference>
<evidence type="ECO:0000313" key="1">
    <source>
        <dbReference type="EMBL" id="PCJ20259.1"/>
    </source>
</evidence>
<dbReference type="EMBL" id="NVVJ01000080">
    <property type="protein sequence ID" value="PCJ20259.1"/>
    <property type="molecule type" value="Genomic_DNA"/>
</dbReference>
<dbReference type="GO" id="GO:0015035">
    <property type="term" value="F:protein-disulfide reductase activity"/>
    <property type="evidence" value="ECO:0007669"/>
    <property type="project" value="InterPro"/>
</dbReference>
<protein>
    <submittedName>
        <fullName evidence="1">Thiol-disulfide oxidoreductase</fullName>
    </submittedName>
</protein>
<dbReference type="PANTHER" id="PTHR33639:SF2">
    <property type="entry name" value="DUF393 DOMAIN-CONTAINING PROTEIN"/>
    <property type="match status" value="1"/>
</dbReference>
<dbReference type="InterPro" id="IPR052927">
    <property type="entry name" value="DCC_oxidoreductase"/>
</dbReference>
<organism evidence="1 2">
    <name type="scientific">SAR86 cluster bacterium</name>
    <dbReference type="NCBI Taxonomy" id="2030880"/>
    <lineage>
        <taxon>Bacteria</taxon>
        <taxon>Pseudomonadati</taxon>
        <taxon>Pseudomonadota</taxon>
        <taxon>Gammaproteobacteria</taxon>
        <taxon>SAR86 cluster</taxon>
    </lineage>
</organism>
<gene>
    <name evidence="1" type="ORF">COA96_15820</name>
</gene>
<dbReference type="Proteomes" id="UP000218327">
    <property type="component" value="Unassembled WGS sequence"/>
</dbReference>
<dbReference type="PANTHER" id="PTHR33639">
    <property type="entry name" value="THIOL-DISULFIDE OXIDOREDUCTASE DCC"/>
    <property type="match status" value="1"/>
</dbReference>
<evidence type="ECO:0000313" key="2">
    <source>
        <dbReference type="Proteomes" id="UP000218327"/>
    </source>
</evidence>
<reference evidence="2" key="1">
    <citation type="submission" date="2017-08" db="EMBL/GenBank/DDBJ databases">
        <title>A dynamic microbial community with high functional redundancy inhabits the cold, oxic subseafloor aquifer.</title>
        <authorList>
            <person name="Tully B.J."/>
            <person name="Wheat C.G."/>
            <person name="Glazer B.T."/>
            <person name="Huber J.A."/>
        </authorList>
    </citation>
    <scope>NUCLEOTIDE SEQUENCE [LARGE SCALE GENOMIC DNA]</scope>
</reference>
<comment type="caution">
    <text evidence="1">The sequence shown here is derived from an EMBL/GenBank/DDBJ whole genome shotgun (WGS) entry which is preliminary data.</text>
</comment>
<name>A0A2A5ALX9_9GAMM</name>